<protein>
    <submittedName>
        <fullName evidence="1">Uncharacterized protein</fullName>
    </submittedName>
</protein>
<evidence type="ECO:0000313" key="1">
    <source>
        <dbReference type="EMBL" id="KAI8428756.1"/>
    </source>
</evidence>
<reference evidence="1 2" key="1">
    <citation type="journal article" date="2022" name="Genome Biol. Evol.">
        <title>The Spruce Budworm Genome: Reconstructing the Evolutionary History of Antifreeze Proteins.</title>
        <authorList>
            <person name="Beliveau C."/>
            <person name="Gagne P."/>
            <person name="Picq S."/>
            <person name="Vernygora O."/>
            <person name="Keeling C.I."/>
            <person name="Pinkney K."/>
            <person name="Doucet D."/>
            <person name="Wen F."/>
            <person name="Johnston J.S."/>
            <person name="Maaroufi H."/>
            <person name="Boyle B."/>
            <person name="Laroche J."/>
            <person name="Dewar K."/>
            <person name="Juretic N."/>
            <person name="Blackburn G."/>
            <person name="Nisole A."/>
            <person name="Brunet B."/>
            <person name="Brandao M."/>
            <person name="Lumley L."/>
            <person name="Duan J."/>
            <person name="Quan G."/>
            <person name="Lucarotti C.J."/>
            <person name="Roe A.D."/>
            <person name="Sperling F.A.H."/>
            <person name="Levesque R.C."/>
            <person name="Cusson M."/>
        </authorList>
    </citation>
    <scope>NUCLEOTIDE SEQUENCE [LARGE SCALE GENOMIC DNA]</scope>
    <source>
        <strain evidence="1">Glfc:IPQL:Cfum</strain>
    </source>
</reference>
<keyword evidence="2" id="KW-1185">Reference proteome</keyword>
<gene>
    <name evidence="1" type="ORF">MSG28_007438</name>
</gene>
<sequence length="245" mass="28106">MTTTVNLRSSWDLSKSKYDDIDNLPLAKSPGPVLMIVALYLLFVLKLGPAFMRKRPAFKLTGTLFAYNAIQVVISLYLVQKVVFGIWLYFAAKVSELLDTVFFILRKKDSQVTFLHLYHHSIMVIGSWGFFKYSPSHTAVFIGFLNSLVHVFMYTYYGLSALGPNMSKYLTWKKYMTSFQLVTECPPSKGVAIFIISNVVFFLVLFTNFYRQCYIRKDLTKSDDVNGLTRSLRAAQNKKFAIVKQ</sequence>
<dbReference type="Proteomes" id="UP001064048">
    <property type="component" value="Chromosome 12"/>
</dbReference>
<comment type="caution">
    <text evidence="1">The sequence shown here is derived from an EMBL/GenBank/DDBJ whole genome shotgun (WGS) entry which is preliminary data.</text>
</comment>
<accession>A0ACC0JX08</accession>
<dbReference type="EMBL" id="CM046112">
    <property type="protein sequence ID" value="KAI8428756.1"/>
    <property type="molecule type" value="Genomic_DNA"/>
</dbReference>
<proteinExistence type="predicted"/>
<organism evidence="1 2">
    <name type="scientific">Choristoneura fumiferana</name>
    <name type="common">Spruce budworm moth</name>
    <name type="synonym">Archips fumiferana</name>
    <dbReference type="NCBI Taxonomy" id="7141"/>
    <lineage>
        <taxon>Eukaryota</taxon>
        <taxon>Metazoa</taxon>
        <taxon>Ecdysozoa</taxon>
        <taxon>Arthropoda</taxon>
        <taxon>Hexapoda</taxon>
        <taxon>Insecta</taxon>
        <taxon>Pterygota</taxon>
        <taxon>Neoptera</taxon>
        <taxon>Endopterygota</taxon>
        <taxon>Lepidoptera</taxon>
        <taxon>Glossata</taxon>
        <taxon>Ditrysia</taxon>
        <taxon>Tortricoidea</taxon>
        <taxon>Tortricidae</taxon>
        <taxon>Tortricinae</taxon>
        <taxon>Choristoneura</taxon>
    </lineage>
</organism>
<name>A0ACC0JX08_CHOFU</name>
<evidence type="ECO:0000313" key="2">
    <source>
        <dbReference type="Proteomes" id="UP001064048"/>
    </source>
</evidence>